<keyword evidence="2" id="KW-1185">Reference proteome</keyword>
<sequence length="39" mass="4111">MQNDAAPGGRQFVPSGRLLVVGDGAYWEYGGVENEGASR</sequence>
<reference evidence="1 2" key="1">
    <citation type="submission" date="2015-08" db="EMBL/GenBank/DDBJ databases">
        <authorList>
            <person name="Babu N.S."/>
            <person name="Beckwith C.J."/>
            <person name="Beseler K.G."/>
            <person name="Brison A."/>
            <person name="Carone J.V."/>
            <person name="Caskin T.P."/>
            <person name="Diamond M."/>
            <person name="Durham M.E."/>
            <person name="Foxe J.M."/>
            <person name="Go M."/>
            <person name="Henderson B.A."/>
            <person name="Jones I.B."/>
            <person name="McGettigan J.A."/>
            <person name="Micheletti S.J."/>
            <person name="Nasrallah M.E."/>
            <person name="Ortiz D."/>
            <person name="Piller C.R."/>
            <person name="Privatt S.R."/>
            <person name="Schneider S.L."/>
            <person name="Sharp S."/>
            <person name="Smith T.C."/>
            <person name="Stanton J.D."/>
            <person name="Ullery H.E."/>
            <person name="Wilson R.J."/>
            <person name="Serrano M.G."/>
            <person name="Buck G."/>
            <person name="Lee V."/>
            <person name="Wang Y."/>
            <person name="Carvalho R."/>
            <person name="Voegtly L."/>
            <person name="Shi R."/>
            <person name="Duckworth R."/>
            <person name="Johnson A."/>
            <person name="Loviza R."/>
            <person name="Walstead R."/>
            <person name="Shah Z."/>
            <person name="Kiflezghi M."/>
            <person name="Wade K."/>
            <person name="Ball S.L."/>
            <person name="Bradley K.W."/>
            <person name="Asai D.J."/>
            <person name="Bowman C.A."/>
            <person name="Russell D.A."/>
            <person name="Pope W.H."/>
            <person name="Jacobs-Sera D."/>
            <person name="Hendrix R.W."/>
            <person name="Hatfull G.F."/>
        </authorList>
    </citation>
    <scope>NUCLEOTIDE SEQUENCE [LARGE SCALE GENOMIC DNA]</scope>
    <source>
        <strain evidence="1 2">DSM 27648</strain>
    </source>
</reference>
<dbReference type="KEGG" id="llu:AKJ09_05744"/>
<name>A0A0K1PZW9_9BACT</name>
<proteinExistence type="predicted"/>
<evidence type="ECO:0000313" key="2">
    <source>
        <dbReference type="Proteomes" id="UP000064967"/>
    </source>
</evidence>
<protein>
    <submittedName>
        <fullName evidence="1">Uncharacterized protein</fullName>
    </submittedName>
</protein>
<organism evidence="1 2">
    <name type="scientific">Labilithrix luteola</name>
    <dbReference type="NCBI Taxonomy" id="1391654"/>
    <lineage>
        <taxon>Bacteria</taxon>
        <taxon>Pseudomonadati</taxon>
        <taxon>Myxococcota</taxon>
        <taxon>Polyangia</taxon>
        <taxon>Polyangiales</taxon>
        <taxon>Labilitrichaceae</taxon>
        <taxon>Labilithrix</taxon>
    </lineage>
</organism>
<evidence type="ECO:0000313" key="1">
    <source>
        <dbReference type="EMBL" id="AKU99080.1"/>
    </source>
</evidence>
<gene>
    <name evidence="1" type="ORF">AKJ09_05744</name>
</gene>
<dbReference type="AlphaFoldDB" id="A0A0K1PZW9"/>
<accession>A0A0K1PZW9</accession>
<dbReference type="EMBL" id="CP012333">
    <property type="protein sequence ID" value="AKU99080.1"/>
    <property type="molecule type" value="Genomic_DNA"/>
</dbReference>
<dbReference type="Proteomes" id="UP000064967">
    <property type="component" value="Chromosome"/>
</dbReference>